<accession>A0A8E6EXH7</accession>
<dbReference type="InterPro" id="IPR020841">
    <property type="entry name" value="PKS_Beta-ketoAc_synthase_dom"/>
</dbReference>
<dbReference type="InterPro" id="IPR016039">
    <property type="entry name" value="Thiolase-like"/>
</dbReference>
<evidence type="ECO:0000256" key="2">
    <source>
        <dbReference type="ARBA" id="ARBA00022679"/>
    </source>
</evidence>
<dbReference type="Proteomes" id="UP000676194">
    <property type="component" value="Chromosome"/>
</dbReference>
<reference evidence="5" key="1">
    <citation type="submission" date="2021-05" db="EMBL/GenBank/DDBJ databases">
        <title>Complete genome sequence of the cellulolytic planctomycete Telmatocola sphagniphila SP2T and characterization of the first cellulase from planctomycetes.</title>
        <authorList>
            <person name="Rakitin A.L."/>
            <person name="Beletsky A.V."/>
            <person name="Naumoff D.G."/>
            <person name="Kulichevskaya I.S."/>
            <person name="Mardanov A.V."/>
            <person name="Ravin N.V."/>
            <person name="Dedysh S.N."/>
        </authorList>
    </citation>
    <scope>NUCLEOTIDE SEQUENCE</scope>
    <source>
        <strain evidence="5">SP2T</strain>
    </source>
</reference>
<dbReference type="GO" id="GO:0005829">
    <property type="term" value="C:cytosol"/>
    <property type="evidence" value="ECO:0007669"/>
    <property type="project" value="TreeGrafter"/>
</dbReference>
<organism evidence="5 6">
    <name type="scientific">Telmatocola sphagniphila</name>
    <dbReference type="NCBI Taxonomy" id="1123043"/>
    <lineage>
        <taxon>Bacteria</taxon>
        <taxon>Pseudomonadati</taxon>
        <taxon>Planctomycetota</taxon>
        <taxon>Planctomycetia</taxon>
        <taxon>Gemmatales</taxon>
        <taxon>Gemmataceae</taxon>
    </lineage>
</organism>
<dbReference type="InterPro" id="IPR014030">
    <property type="entry name" value="Ketoacyl_synth_N"/>
</dbReference>
<dbReference type="RefSeq" id="WP_213495152.1">
    <property type="nucleotide sequence ID" value="NZ_CP074694.1"/>
</dbReference>
<dbReference type="InterPro" id="IPR000794">
    <property type="entry name" value="Beta-ketoacyl_synthase"/>
</dbReference>
<dbReference type="CDD" id="cd00834">
    <property type="entry name" value="KAS_I_II"/>
    <property type="match status" value="1"/>
</dbReference>
<evidence type="ECO:0000313" key="5">
    <source>
        <dbReference type="EMBL" id="QVL31271.1"/>
    </source>
</evidence>
<comment type="similarity">
    <text evidence="1 3">Belongs to the thiolase-like superfamily. Beta-ketoacyl-ACP synthases family.</text>
</comment>
<protein>
    <submittedName>
        <fullName evidence="5">Beta-ketoacyl-[acyl-carrier-protein] synthase family protein</fullName>
    </submittedName>
</protein>
<evidence type="ECO:0000256" key="3">
    <source>
        <dbReference type="RuleBase" id="RU003694"/>
    </source>
</evidence>
<dbReference type="EMBL" id="CP074694">
    <property type="protein sequence ID" value="QVL31271.1"/>
    <property type="molecule type" value="Genomic_DNA"/>
</dbReference>
<gene>
    <name evidence="5" type="ORF">KIH39_20850</name>
</gene>
<dbReference type="InterPro" id="IPR014031">
    <property type="entry name" value="Ketoacyl_synth_C"/>
</dbReference>
<dbReference type="SUPFAM" id="SSF53901">
    <property type="entry name" value="Thiolase-like"/>
    <property type="match status" value="2"/>
</dbReference>
<proteinExistence type="inferred from homology"/>
<dbReference type="PANTHER" id="PTHR11712:SF336">
    <property type="entry name" value="3-OXOACYL-[ACYL-CARRIER-PROTEIN] SYNTHASE, MITOCHONDRIAL"/>
    <property type="match status" value="1"/>
</dbReference>
<name>A0A8E6EXH7_9BACT</name>
<dbReference type="Gene3D" id="3.40.47.10">
    <property type="match status" value="2"/>
</dbReference>
<dbReference type="Pfam" id="PF00109">
    <property type="entry name" value="ketoacyl-synt"/>
    <property type="match status" value="1"/>
</dbReference>
<sequence length="424" mass="45618">MAASTRRSVITGIGVLSAVGTNPATFWENLSAGRTGIKRIQHVDPEQLPFRVAAYISDFDAKKQIDKKMRKALNVMARTVQLGVVAAQLAMENAKMGEGQLDPARFGIEFGASMIASDLDDIARASKISTNCKPGFVDYEIWGAQGLSQIPPLWMLKYLPNMPACHVSIQHNAQGPNNTMTASDVAGILALGEAFRISERGTADFFLVGATESKMNPLSLSRHATFQQLSRKFEHPEKVLRPFDQGRDGTVMGEGAGVLGLEDLEHATKRGAKIYAELLGFASGFDRKKDGEVLGKIILKALKEARVSPEEIDHVNAHGIGTPSADIMEARGIANVFGTKTPVVAYKPNFGTMGAAGGLVELTASILALENGLLPPTLNCENQDPACPIHIHKEGLRPVTKPHFVKISFTDMGQVAVAVLKKPE</sequence>
<evidence type="ECO:0000256" key="1">
    <source>
        <dbReference type="ARBA" id="ARBA00008467"/>
    </source>
</evidence>
<keyword evidence="2 3" id="KW-0808">Transferase</keyword>
<dbReference type="GO" id="GO:0006633">
    <property type="term" value="P:fatty acid biosynthetic process"/>
    <property type="evidence" value="ECO:0007669"/>
    <property type="project" value="TreeGrafter"/>
</dbReference>
<evidence type="ECO:0000313" key="6">
    <source>
        <dbReference type="Proteomes" id="UP000676194"/>
    </source>
</evidence>
<dbReference type="GO" id="GO:0004315">
    <property type="term" value="F:3-oxoacyl-[acyl-carrier-protein] synthase activity"/>
    <property type="evidence" value="ECO:0007669"/>
    <property type="project" value="TreeGrafter"/>
</dbReference>
<dbReference type="PROSITE" id="PS52004">
    <property type="entry name" value="KS3_2"/>
    <property type="match status" value="1"/>
</dbReference>
<evidence type="ECO:0000259" key="4">
    <source>
        <dbReference type="PROSITE" id="PS52004"/>
    </source>
</evidence>
<dbReference type="PANTHER" id="PTHR11712">
    <property type="entry name" value="POLYKETIDE SYNTHASE-RELATED"/>
    <property type="match status" value="1"/>
</dbReference>
<dbReference type="KEGG" id="tsph:KIH39_20850"/>
<dbReference type="Pfam" id="PF02801">
    <property type="entry name" value="Ketoacyl-synt_C"/>
    <property type="match status" value="1"/>
</dbReference>
<feature type="domain" description="Ketosynthase family 3 (KS3)" evidence="4">
    <location>
        <begin position="5"/>
        <end position="422"/>
    </location>
</feature>
<keyword evidence="6" id="KW-1185">Reference proteome</keyword>
<dbReference type="AlphaFoldDB" id="A0A8E6EXH7"/>
<dbReference type="SMART" id="SM00825">
    <property type="entry name" value="PKS_KS"/>
    <property type="match status" value="1"/>
</dbReference>